<dbReference type="GO" id="GO:0046872">
    <property type="term" value="F:metal ion binding"/>
    <property type="evidence" value="ECO:0007669"/>
    <property type="project" value="InterPro"/>
</dbReference>
<sequence length="279" mass="31672">MPSSSPIFALPLFPKVDQLLIDLLRTLSIEDWEKRTIVPHWTIKDIAAHLLDGNIRALSMLRDQYFGEKAENIQSYPDLVAYLNRLNADWVQAFKRVSPAVLIELLAITGPPYQAFLASLDPFAPATFSVAWAGEQESLNWFHIAREYTEKWHHQQQIRLALGQEEVLYADELYYPHLDTSMRALPYHYRAVTAEEGAVIAFSVSGVRGAHWFLQREASAWTLHKTHQLPVVCSVNIEAAVAWRIFTKGISKAEALEHVQIQGERKLGEVVLDMLAVMA</sequence>
<dbReference type="AlphaFoldDB" id="F4L5K1"/>
<reference key="2">
    <citation type="submission" date="2011-04" db="EMBL/GenBank/DDBJ databases">
        <title>Complete sequence of chromosome of Haliscomenobacter hydrossis DSM 1100.</title>
        <authorList>
            <consortium name="US DOE Joint Genome Institute (JGI-PGF)"/>
            <person name="Lucas S."/>
            <person name="Han J."/>
            <person name="Lapidus A."/>
            <person name="Bruce D."/>
            <person name="Goodwin L."/>
            <person name="Pitluck S."/>
            <person name="Peters L."/>
            <person name="Kyrpides N."/>
            <person name="Mavromatis K."/>
            <person name="Ivanova N."/>
            <person name="Ovchinnikova G."/>
            <person name="Pagani I."/>
            <person name="Daligault H."/>
            <person name="Detter J.C."/>
            <person name="Han C."/>
            <person name="Land M."/>
            <person name="Hauser L."/>
            <person name="Markowitz V."/>
            <person name="Cheng J.-F."/>
            <person name="Hugenholtz P."/>
            <person name="Woyke T."/>
            <person name="Wu D."/>
            <person name="Verbarg S."/>
            <person name="Frueling A."/>
            <person name="Brambilla E."/>
            <person name="Klenk H.-P."/>
            <person name="Eisen J.A."/>
        </authorList>
    </citation>
    <scope>NUCLEOTIDE SEQUENCE</scope>
    <source>
        <strain>DSM 1100</strain>
    </source>
</reference>
<dbReference type="Pfam" id="PF11716">
    <property type="entry name" value="MDMPI_N"/>
    <property type="match status" value="1"/>
</dbReference>
<dbReference type="InterPro" id="IPR034660">
    <property type="entry name" value="DinB/YfiT-like"/>
</dbReference>
<dbReference type="HOGENOM" id="CLU_089938_0_0_10"/>
<keyword evidence="3" id="KW-1185">Reference proteome</keyword>
<dbReference type="RefSeq" id="WP_013766374.1">
    <property type="nucleotide sequence ID" value="NC_015510.1"/>
</dbReference>
<gene>
    <name evidence="2" type="ordered locus">Halhy_3988</name>
</gene>
<dbReference type="Proteomes" id="UP000008461">
    <property type="component" value="Chromosome"/>
</dbReference>
<dbReference type="OrthoDB" id="154293at2"/>
<dbReference type="SUPFAM" id="SSF109854">
    <property type="entry name" value="DinB/YfiT-like putative metalloenzymes"/>
    <property type="match status" value="1"/>
</dbReference>
<dbReference type="Gene3D" id="1.20.120.450">
    <property type="entry name" value="dinb family like domain"/>
    <property type="match status" value="1"/>
</dbReference>
<dbReference type="KEGG" id="hhy:Halhy_3988"/>
<dbReference type="eggNOG" id="COG2318">
    <property type="taxonomic scope" value="Bacteria"/>
</dbReference>
<dbReference type="STRING" id="760192.Halhy_3988"/>
<evidence type="ECO:0000259" key="1">
    <source>
        <dbReference type="Pfam" id="PF11716"/>
    </source>
</evidence>
<proteinExistence type="predicted"/>
<reference evidence="2 3" key="1">
    <citation type="journal article" date="2011" name="Stand. Genomic Sci.">
        <title>Complete genome sequence of Haliscomenobacter hydrossis type strain (O).</title>
        <authorList>
            <consortium name="US DOE Joint Genome Institute (JGI-PGF)"/>
            <person name="Daligault H."/>
            <person name="Lapidus A."/>
            <person name="Zeytun A."/>
            <person name="Nolan M."/>
            <person name="Lucas S."/>
            <person name="Del Rio T.G."/>
            <person name="Tice H."/>
            <person name="Cheng J.F."/>
            <person name="Tapia R."/>
            <person name="Han C."/>
            <person name="Goodwin L."/>
            <person name="Pitluck S."/>
            <person name="Liolios K."/>
            <person name="Pagani I."/>
            <person name="Ivanova N."/>
            <person name="Huntemann M."/>
            <person name="Mavromatis K."/>
            <person name="Mikhailova N."/>
            <person name="Pati A."/>
            <person name="Chen A."/>
            <person name="Palaniappan K."/>
            <person name="Land M."/>
            <person name="Hauser L."/>
            <person name="Brambilla E.M."/>
            <person name="Rohde M."/>
            <person name="Verbarg S."/>
            <person name="Goker M."/>
            <person name="Bristow J."/>
            <person name="Eisen J.A."/>
            <person name="Markowitz V."/>
            <person name="Hugenholtz P."/>
            <person name="Kyrpides N.C."/>
            <person name="Klenk H.P."/>
            <person name="Woyke T."/>
        </authorList>
    </citation>
    <scope>NUCLEOTIDE SEQUENCE [LARGE SCALE GENOMIC DNA]</scope>
    <source>
        <strain evidence="3">ATCC 27775 / DSM 1100 / LMG 10767 / O</strain>
    </source>
</reference>
<name>F4L5K1_HALH1</name>
<evidence type="ECO:0000313" key="2">
    <source>
        <dbReference type="EMBL" id="AEE51836.1"/>
    </source>
</evidence>
<protein>
    <recommendedName>
        <fullName evidence="1">Mycothiol-dependent maleylpyruvate isomerase metal-binding domain-containing protein</fullName>
    </recommendedName>
</protein>
<dbReference type="InterPro" id="IPR024344">
    <property type="entry name" value="MDMPI_metal-binding"/>
</dbReference>
<organism evidence="2 3">
    <name type="scientific">Haliscomenobacter hydrossis (strain ATCC 27775 / DSM 1100 / LMG 10767 / O)</name>
    <dbReference type="NCBI Taxonomy" id="760192"/>
    <lineage>
        <taxon>Bacteria</taxon>
        <taxon>Pseudomonadati</taxon>
        <taxon>Bacteroidota</taxon>
        <taxon>Saprospiria</taxon>
        <taxon>Saprospirales</taxon>
        <taxon>Haliscomenobacteraceae</taxon>
        <taxon>Haliscomenobacter</taxon>
    </lineage>
</organism>
<feature type="domain" description="Mycothiol-dependent maleylpyruvate isomerase metal-binding" evidence="1">
    <location>
        <begin position="19"/>
        <end position="158"/>
    </location>
</feature>
<accession>F4L5K1</accession>
<dbReference type="EMBL" id="CP002691">
    <property type="protein sequence ID" value="AEE51836.1"/>
    <property type="molecule type" value="Genomic_DNA"/>
</dbReference>
<evidence type="ECO:0000313" key="3">
    <source>
        <dbReference type="Proteomes" id="UP000008461"/>
    </source>
</evidence>